<evidence type="ECO:0000256" key="7">
    <source>
        <dbReference type="ARBA" id="ARBA00053401"/>
    </source>
</evidence>
<evidence type="ECO:0000256" key="5">
    <source>
        <dbReference type="ARBA" id="ARBA00023016"/>
    </source>
</evidence>
<dbReference type="Proteomes" id="UP000009226">
    <property type="component" value="Chromosome"/>
</dbReference>
<dbReference type="GO" id="GO:0006457">
    <property type="term" value="P:protein folding"/>
    <property type="evidence" value="ECO:0007669"/>
    <property type="project" value="InterPro"/>
</dbReference>
<evidence type="ECO:0000256" key="13">
    <source>
        <dbReference type="SAM" id="MobiDB-lite"/>
    </source>
</evidence>
<dbReference type="STRING" id="868595.Desca_1882"/>
<feature type="region of interest" description="Disordered" evidence="13">
    <location>
        <begin position="1"/>
        <end position="50"/>
    </location>
</feature>
<dbReference type="HOGENOM" id="CLU_057217_5_2_9"/>
<comment type="function">
    <text evidence="7 10 11">Participates actively in the response to hyperosmotic and heat shock by preventing the aggregation of stress-denatured proteins, in association with DnaK and GrpE. It is the nucleotide exchange factor for DnaK and may function as a thermosensor. Unfolded proteins bind initially to DnaJ; upon interaction with the DnaJ-bound protein, DnaK hydrolyzes its bound ATP, resulting in the formation of a stable complex. GrpE releases ADP from DnaK; ATP binding to DnaK triggers the release of the substrate protein, thus completing the reaction cycle. Several rounds of ATP-dependent interactions between DnaJ, DnaK and GrpE are required for fully efficient folding.</text>
</comment>
<dbReference type="SUPFAM" id="SSF58014">
    <property type="entry name" value="Coiled-coil domain of nucleotide exchange factor GrpE"/>
    <property type="match status" value="1"/>
</dbReference>
<evidence type="ECO:0000256" key="4">
    <source>
        <dbReference type="ARBA" id="ARBA00022490"/>
    </source>
</evidence>
<evidence type="ECO:0000256" key="2">
    <source>
        <dbReference type="ARBA" id="ARBA00009054"/>
    </source>
</evidence>
<dbReference type="GO" id="GO:0051082">
    <property type="term" value="F:unfolded protein binding"/>
    <property type="evidence" value="ECO:0007669"/>
    <property type="project" value="TreeGrafter"/>
</dbReference>
<dbReference type="Pfam" id="PF01025">
    <property type="entry name" value="GrpE"/>
    <property type="match status" value="1"/>
</dbReference>
<dbReference type="InterPro" id="IPR009012">
    <property type="entry name" value="GrpE_head"/>
</dbReference>
<evidence type="ECO:0000256" key="11">
    <source>
        <dbReference type="RuleBase" id="RU000639"/>
    </source>
</evidence>
<evidence type="ECO:0000256" key="1">
    <source>
        <dbReference type="ARBA" id="ARBA00004496"/>
    </source>
</evidence>
<comment type="similarity">
    <text evidence="2 10 12">Belongs to the GrpE family.</text>
</comment>
<dbReference type="GO" id="GO:0000774">
    <property type="term" value="F:adenyl-nucleotide exchange factor activity"/>
    <property type="evidence" value="ECO:0007669"/>
    <property type="project" value="InterPro"/>
</dbReference>
<organism evidence="14 15">
    <name type="scientific">Desulfotomaculum nigrificans (strain DSM 14880 / VKM B-2319 / CO-1-SRB)</name>
    <name type="common">Desulfotomaculum carboxydivorans</name>
    <dbReference type="NCBI Taxonomy" id="868595"/>
    <lineage>
        <taxon>Bacteria</taxon>
        <taxon>Bacillati</taxon>
        <taxon>Bacillota</taxon>
        <taxon>Clostridia</taxon>
        <taxon>Eubacteriales</taxon>
        <taxon>Desulfotomaculaceae</taxon>
        <taxon>Desulfotomaculum</taxon>
    </lineage>
</organism>
<evidence type="ECO:0000256" key="8">
    <source>
        <dbReference type="ARBA" id="ARBA00072274"/>
    </source>
</evidence>
<dbReference type="NCBIfam" id="NF010738">
    <property type="entry name" value="PRK14140.1"/>
    <property type="match status" value="1"/>
</dbReference>
<dbReference type="PANTHER" id="PTHR21237">
    <property type="entry name" value="GRPE PROTEIN"/>
    <property type="match status" value="1"/>
</dbReference>
<evidence type="ECO:0000313" key="15">
    <source>
        <dbReference type="Proteomes" id="UP000009226"/>
    </source>
</evidence>
<keyword evidence="5 10" id="KW-0346">Stress response</keyword>
<dbReference type="SUPFAM" id="SSF51064">
    <property type="entry name" value="Head domain of nucleotide exchange factor GrpE"/>
    <property type="match status" value="1"/>
</dbReference>
<comment type="subunit">
    <text evidence="3 10">Homodimer.</text>
</comment>
<dbReference type="GO" id="GO:0051087">
    <property type="term" value="F:protein-folding chaperone binding"/>
    <property type="evidence" value="ECO:0007669"/>
    <property type="project" value="InterPro"/>
</dbReference>
<evidence type="ECO:0000256" key="9">
    <source>
        <dbReference type="ARBA" id="ARBA00076414"/>
    </source>
</evidence>
<gene>
    <name evidence="10" type="primary">grpE</name>
    <name evidence="14" type="ordered locus">Desca_1882</name>
</gene>
<keyword evidence="6 10" id="KW-0143">Chaperone</keyword>
<keyword evidence="4 10" id="KW-0963">Cytoplasm</keyword>
<evidence type="ECO:0000256" key="12">
    <source>
        <dbReference type="RuleBase" id="RU004478"/>
    </source>
</evidence>
<feature type="compositionally biased region" description="Acidic residues" evidence="13">
    <location>
        <begin position="36"/>
        <end position="50"/>
    </location>
</feature>
<protein>
    <recommendedName>
        <fullName evidence="8 10">Protein GrpE</fullName>
    </recommendedName>
    <alternativeName>
        <fullName evidence="9 10">HSP-70 cofactor</fullName>
    </alternativeName>
</protein>
<dbReference type="CDD" id="cd00446">
    <property type="entry name" value="GrpE"/>
    <property type="match status" value="1"/>
</dbReference>
<dbReference type="RefSeq" id="WP_003542312.1">
    <property type="nucleotide sequence ID" value="NC_015565.1"/>
</dbReference>
<dbReference type="FunFam" id="2.30.22.10:FF:000001">
    <property type="entry name" value="Protein GrpE"/>
    <property type="match status" value="1"/>
</dbReference>
<evidence type="ECO:0000256" key="3">
    <source>
        <dbReference type="ARBA" id="ARBA00011738"/>
    </source>
</evidence>
<dbReference type="PRINTS" id="PR00773">
    <property type="entry name" value="GRPEPROTEIN"/>
</dbReference>
<evidence type="ECO:0000313" key="14">
    <source>
        <dbReference type="EMBL" id="AEF94726.1"/>
    </source>
</evidence>
<accession>F6B8G2</accession>
<comment type="subcellular location">
    <subcellularLocation>
        <location evidence="1 10">Cytoplasm</location>
    </subcellularLocation>
</comment>
<dbReference type="GO" id="GO:0005737">
    <property type="term" value="C:cytoplasm"/>
    <property type="evidence" value="ECO:0007669"/>
    <property type="project" value="UniProtKB-SubCell"/>
</dbReference>
<dbReference type="GO" id="GO:0042803">
    <property type="term" value="F:protein homodimerization activity"/>
    <property type="evidence" value="ECO:0007669"/>
    <property type="project" value="InterPro"/>
</dbReference>
<dbReference type="KEGG" id="dca:Desca_1882"/>
<proteinExistence type="inferred from homology"/>
<keyword evidence="15" id="KW-1185">Reference proteome</keyword>
<evidence type="ECO:0000256" key="10">
    <source>
        <dbReference type="HAMAP-Rule" id="MF_01151"/>
    </source>
</evidence>
<dbReference type="eggNOG" id="COG0576">
    <property type="taxonomic scope" value="Bacteria"/>
</dbReference>
<name>F6B8G2_DESCC</name>
<dbReference type="InterPro" id="IPR000740">
    <property type="entry name" value="GrpE"/>
</dbReference>
<dbReference type="HAMAP" id="MF_01151">
    <property type="entry name" value="GrpE"/>
    <property type="match status" value="1"/>
</dbReference>
<dbReference type="InterPro" id="IPR013805">
    <property type="entry name" value="GrpE_CC"/>
</dbReference>
<reference evidence="14 15" key="1">
    <citation type="submission" date="2011-05" db="EMBL/GenBank/DDBJ databases">
        <title>Complete sequence of Desulfotomaculum carboxydivorans CO-1-SRB.</title>
        <authorList>
            <consortium name="US DOE Joint Genome Institute"/>
            <person name="Lucas S."/>
            <person name="Han J."/>
            <person name="Lapidus A."/>
            <person name="Cheng J.-F."/>
            <person name="Goodwin L."/>
            <person name="Pitluck S."/>
            <person name="Peters L."/>
            <person name="Mikhailova N."/>
            <person name="Lu M."/>
            <person name="Han C."/>
            <person name="Tapia R."/>
            <person name="Land M."/>
            <person name="Hauser L."/>
            <person name="Kyrpides N."/>
            <person name="Ivanova N."/>
            <person name="Pagani I."/>
            <person name="Stams A."/>
            <person name="Plugge C."/>
            <person name="Muyzer G."/>
            <person name="Kuever J."/>
            <person name="Parshina S."/>
            <person name="Ivanova A."/>
            <person name="Nazina T."/>
            <person name="Woyke T."/>
        </authorList>
    </citation>
    <scope>NUCLEOTIDE SEQUENCE [LARGE SCALE GENOMIC DNA]</scope>
    <source>
        <strain evidence="15">DSM 14880 / VKM B-2319 / CO-1-SRB</strain>
    </source>
</reference>
<sequence>MTEEKKVEQQEEAAAAEANLINEQATNEQVDKTEEIPEAEQQTDEEIDDPAELKRLLAEKTAEAENNFNRALRLQADYENLRRRTRQEREELLKFGAEQLITALLPVLDNFERALASAGNGGEKFVSGVEMISRQLNEVLQNEGLTPIPAVGEQFDPNIHEAVMQVEDTGEPENTVVEELRKGYYLKGKVIRPAMVKVAKS</sequence>
<evidence type="ECO:0000256" key="6">
    <source>
        <dbReference type="ARBA" id="ARBA00023186"/>
    </source>
</evidence>
<dbReference type="PANTHER" id="PTHR21237:SF23">
    <property type="entry name" value="GRPE PROTEIN HOMOLOG, MITOCHONDRIAL"/>
    <property type="match status" value="1"/>
</dbReference>
<dbReference type="PROSITE" id="PS01071">
    <property type="entry name" value="GRPE"/>
    <property type="match status" value="1"/>
</dbReference>
<dbReference type="Gene3D" id="2.30.22.10">
    <property type="entry name" value="Head domain of nucleotide exchange factor GrpE"/>
    <property type="match status" value="1"/>
</dbReference>
<dbReference type="AlphaFoldDB" id="F6B8G2"/>
<dbReference type="EMBL" id="CP002736">
    <property type="protein sequence ID" value="AEF94726.1"/>
    <property type="molecule type" value="Genomic_DNA"/>
</dbReference>
<dbReference type="Gene3D" id="3.90.20.20">
    <property type="match status" value="1"/>
</dbReference>